<dbReference type="PANTHER" id="PTHR21496">
    <property type="entry name" value="FERREDOXIN-RELATED"/>
    <property type="match status" value="1"/>
</dbReference>
<dbReference type="STRING" id="1217799.DEALK_06050"/>
<reference evidence="8 9" key="1">
    <citation type="submission" date="2015-06" db="EMBL/GenBank/DDBJ databases">
        <title>Genome sequence of the organohalide-respiring Dehalogenimonas alkenigignens type strain (IP3-3T).</title>
        <authorList>
            <person name="Key T.A."/>
            <person name="Richmond D.P."/>
            <person name="Bowman K.S."/>
            <person name="Cho Y.-J."/>
            <person name="Chun J."/>
            <person name="da Costa M.S."/>
            <person name="Rainey F.A."/>
            <person name="Moe W.M."/>
        </authorList>
    </citation>
    <scope>NUCLEOTIDE SEQUENCE [LARGE SCALE GENOMIC DNA]</scope>
    <source>
        <strain evidence="8 9">IP3-3</strain>
    </source>
</reference>
<comment type="caution">
    <text evidence="8">The sequence shown here is derived from an EMBL/GenBank/DDBJ whole genome shotgun (WGS) entry which is preliminary data.</text>
</comment>
<keyword evidence="9" id="KW-1185">Reference proteome</keyword>
<feature type="domain" description="Rieske" evidence="7">
    <location>
        <begin position="4"/>
        <end position="121"/>
    </location>
</feature>
<evidence type="ECO:0000256" key="3">
    <source>
        <dbReference type="ARBA" id="ARBA00023004"/>
    </source>
</evidence>
<keyword evidence="1" id="KW-0001">2Fe-2S</keyword>
<dbReference type="OrthoDB" id="9795104at2"/>
<keyword evidence="8" id="KW-0223">Dioxygenase</keyword>
<accession>A0A0W0GGR8</accession>
<keyword evidence="4" id="KW-0411">Iron-sulfur</keyword>
<evidence type="ECO:0000259" key="7">
    <source>
        <dbReference type="PROSITE" id="PS51296"/>
    </source>
</evidence>
<dbReference type="GO" id="GO:0051213">
    <property type="term" value="F:dioxygenase activity"/>
    <property type="evidence" value="ECO:0007669"/>
    <property type="project" value="UniProtKB-KW"/>
</dbReference>
<evidence type="ECO:0000256" key="4">
    <source>
        <dbReference type="ARBA" id="ARBA00023014"/>
    </source>
</evidence>
<evidence type="ECO:0000256" key="6">
    <source>
        <dbReference type="ARBA" id="ARBA00038001"/>
    </source>
</evidence>
<dbReference type="GO" id="GO:0004497">
    <property type="term" value="F:monooxygenase activity"/>
    <property type="evidence" value="ECO:0007669"/>
    <property type="project" value="UniProtKB-ARBA"/>
</dbReference>
<sequence>MAYFKTFKAADLSAGKMTRIEINKREILIAGIGGQFYATDDRCGHMNGSLSMGRLEGKVVECPLHRARYDITSGKCVQLPQMGNLENMFIAASGKTRMVAAIDTLDLRTYRTRVEDGFVMVEIPDCDG</sequence>
<dbReference type="InterPro" id="IPR017941">
    <property type="entry name" value="Rieske_2Fe-2S"/>
</dbReference>
<keyword evidence="3" id="KW-0408">Iron</keyword>
<comment type="cofactor">
    <cofactor evidence="5">
        <name>[2Fe-2S] cluster</name>
        <dbReference type="ChEBI" id="CHEBI:190135"/>
    </cofactor>
</comment>
<dbReference type="PANTHER" id="PTHR21496:SF0">
    <property type="entry name" value="RIESKE DOMAIN-CONTAINING PROTEIN"/>
    <property type="match status" value="1"/>
</dbReference>
<evidence type="ECO:0000313" key="8">
    <source>
        <dbReference type="EMBL" id="KTB47760.1"/>
    </source>
</evidence>
<evidence type="ECO:0000256" key="2">
    <source>
        <dbReference type="ARBA" id="ARBA00022723"/>
    </source>
</evidence>
<dbReference type="GO" id="GO:0046872">
    <property type="term" value="F:metal ion binding"/>
    <property type="evidence" value="ECO:0007669"/>
    <property type="project" value="UniProtKB-KW"/>
</dbReference>
<evidence type="ECO:0000256" key="5">
    <source>
        <dbReference type="ARBA" id="ARBA00034078"/>
    </source>
</evidence>
<dbReference type="Pfam" id="PF00355">
    <property type="entry name" value="Rieske"/>
    <property type="match status" value="1"/>
</dbReference>
<gene>
    <name evidence="8" type="ORF">DEALK_06050</name>
</gene>
<evidence type="ECO:0000256" key="1">
    <source>
        <dbReference type="ARBA" id="ARBA00022714"/>
    </source>
</evidence>
<evidence type="ECO:0000313" key="9">
    <source>
        <dbReference type="Proteomes" id="UP000053947"/>
    </source>
</evidence>
<dbReference type="InterPro" id="IPR036922">
    <property type="entry name" value="Rieske_2Fe-2S_sf"/>
</dbReference>
<comment type="similarity">
    <text evidence="6">Belongs to the bacterial ring-hydroxylating dioxygenase ferredoxin component family.</text>
</comment>
<protein>
    <submittedName>
        <fullName evidence="8">Ferredoxin subunit of nitrite reductase or ring-hydroxylating dioxygenase</fullName>
    </submittedName>
</protein>
<proteinExistence type="inferred from homology"/>
<dbReference type="Gene3D" id="2.102.10.10">
    <property type="entry name" value="Rieske [2Fe-2S] iron-sulphur domain"/>
    <property type="match status" value="1"/>
</dbReference>
<dbReference type="PROSITE" id="PS51296">
    <property type="entry name" value="RIESKE"/>
    <property type="match status" value="1"/>
</dbReference>
<dbReference type="GO" id="GO:0051537">
    <property type="term" value="F:2 iron, 2 sulfur cluster binding"/>
    <property type="evidence" value="ECO:0007669"/>
    <property type="project" value="UniProtKB-KW"/>
</dbReference>
<dbReference type="AlphaFoldDB" id="A0A0W0GGR8"/>
<organism evidence="8 9">
    <name type="scientific">Dehalogenimonas alkenigignens</name>
    <dbReference type="NCBI Taxonomy" id="1217799"/>
    <lineage>
        <taxon>Bacteria</taxon>
        <taxon>Bacillati</taxon>
        <taxon>Chloroflexota</taxon>
        <taxon>Dehalococcoidia</taxon>
        <taxon>Dehalococcoidales</taxon>
        <taxon>Dehalococcoidaceae</taxon>
        <taxon>Dehalogenimonas</taxon>
    </lineage>
</organism>
<keyword evidence="2" id="KW-0479">Metal-binding</keyword>
<dbReference type="SUPFAM" id="SSF50022">
    <property type="entry name" value="ISP domain"/>
    <property type="match status" value="1"/>
</dbReference>
<dbReference type="GO" id="GO:0016705">
    <property type="term" value="F:oxidoreductase activity, acting on paired donors, with incorporation or reduction of molecular oxygen"/>
    <property type="evidence" value="ECO:0007669"/>
    <property type="project" value="UniProtKB-ARBA"/>
</dbReference>
<dbReference type="EMBL" id="LFDV01000002">
    <property type="protein sequence ID" value="KTB47760.1"/>
    <property type="molecule type" value="Genomic_DNA"/>
</dbReference>
<dbReference type="RefSeq" id="WP_058438536.1">
    <property type="nucleotide sequence ID" value="NZ_KQ758903.1"/>
</dbReference>
<dbReference type="Proteomes" id="UP000053947">
    <property type="component" value="Unassembled WGS sequence"/>
</dbReference>
<name>A0A0W0GGR8_9CHLR</name>
<keyword evidence="8" id="KW-0560">Oxidoreductase</keyword>